<evidence type="ECO:0000256" key="3">
    <source>
        <dbReference type="ARBA" id="ARBA00022603"/>
    </source>
</evidence>
<dbReference type="Gene3D" id="3.40.50.150">
    <property type="entry name" value="Vaccinia Virus protein VP39"/>
    <property type="match status" value="2"/>
</dbReference>
<evidence type="ECO:0000256" key="1">
    <source>
        <dbReference type="ARBA" id="ARBA00010203"/>
    </source>
</evidence>
<gene>
    <name evidence="10" type="ORF">BSYN_22890</name>
</gene>
<dbReference type="Pfam" id="PF01555">
    <property type="entry name" value="N6_N4_Mtase"/>
    <property type="match status" value="1"/>
</dbReference>
<evidence type="ECO:0000313" key="10">
    <source>
        <dbReference type="EMBL" id="BEH00025.1"/>
    </source>
</evidence>
<dbReference type="SUPFAM" id="SSF53335">
    <property type="entry name" value="S-adenosyl-L-methionine-dependent methyltransferases"/>
    <property type="match status" value="2"/>
</dbReference>
<evidence type="ECO:0000256" key="2">
    <source>
        <dbReference type="ARBA" id="ARBA00012185"/>
    </source>
</evidence>
<protein>
    <recommendedName>
        <fullName evidence="2">site-specific DNA-methyltransferase (cytosine-N(4)-specific)</fullName>
        <ecNumber evidence="2">2.1.1.113</ecNumber>
    </recommendedName>
</protein>
<reference evidence="10 11" key="1">
    <citation type="submission" date="2023-04" db="EMBL/GenBank/DDBJ databases">
        <title>Draft genome sequence of acteroides sedimenti strain YN3PY1.</title>
        <authorList>
            <person name="Yoshida N."/>
        </authorList>
    </citation>
    <scope>NUCLEOTIDE SEQUENCE [LARGE SCALE GENOMIC DNA]</scope>
    <source>
        <strain evidence="10 11">YN3PY1</strain>
    </source>
</reference>
<evidence type="ECO:0000256" key="6">
    <source>
        <dbReference type="ARBA" id="ARBA00022747"/>
    </source>
</evidence>
<proteinExistence type="inferred from homology"/>
<comment type="similarity">
    <text evidence="1">Belongs to the N(4)/N(6)-methyltransferase family. N(4) subfamily.</text>
</comment>
<evidence type="ECO:0000256" key="4">
    <source>
        <dbReference type="ARBA" id="ARBA00022679"/>
    </source>
</evidence>
<dbReference type="InterPro" id="IPR017985">
    <property type="entry name" value="MeTrfase_CN4_CS"/>
</dbReference>
<dbReference type="InterPro" id="IPR002941">
    <property type="entry name" value="DNA_methylase_N4/N6"/>
</dbReference>
<dbReference type="PROSITE" id="PS00093">
    <property type="entry name" value="N4_MTASE"/>
    <property type="match status" value="1"/>
</dbReference>
<organism evidence="10 11">
    <name type="scientific">Bacteroides sedimenti</name>
    <dbReference type="NCBI Taxonomy" id="2136147"/>
    <lineage>
        <taxon>Bacteria</taxon>
        <taxon>Pseudomonadati</taxon>
        <taxon>Bacteroidota</taxon>
        <taxon>Bacteroidia</taxon>
        <taxon>Bacteroidales</taxon>
        <taxon>Bacteroidaceae</taxon>
        <taxon>Bacteroides</taxon>
    </lineage>
</organism>
<dbReference type="EMBL" id="AP028055">
    <property type="protein sequence ID" value="BEH00025.1"/>
    <property type="molecule type" value="Genomic_DNA"/>
</dbReference>
<keyword evidence="6" id="KW-0680">Restriction system</keyword>
<dbReference type="RefSeq" id="WP_353331016.1">
    <property type="nucleotide sequence ID" value="NZ_AP028055.1"/>
</dbReference>
<keyword evidence="4" id="KW-0808">Transferase</keyword>
<name>A0ABM8IK68_9BACE</name>
<dbReference type="GO" id="GO:0032259">
    <property type="term" value="P:methylation"/>
    <property type="evidence" value="ECO:0007669"/>
    <property type="project" value="UniProtKB-KW"/>
</dbReference>
<dbReference type="EC" id="2.1.1.113" evidence="2"/>
<evidence type="ECO:0000259" key="9">
    <source>
        <dbReference type="Pfam" id="PF01555"/>
    </source>
</evidence>
<dbReference type="Proteomes" id="UP001496674">
    <property type="component" value="Chromosome"/>
</dbReference>
<dbReference type="InterPro" id="IPR029063">
    <property type="entry name" value="SAM-dependent_MTases_sf"/>
</dbReference>
<keyword evidence="3 10" id="KW-0489">Methyltransferase</keyword>
<keyword evidence="5" id="KW-0949">S-adenosyl-L-methionine</keyword>
<evidence type="ECO:0000256" key="8">
    <source>
        <dbReference type="ARBA" id="ARBA00049120"/>
    </source>
</evidence>
<comment type="catalytic activity">
    <reaction evidence="8">
        <text>a 2'-deoxycytidine in DNA + S-adenosyl-L-methionine = an N(4)-methyl-2'-deoxycytidine in DNA + S-adenosyl-L-homocysteine + H(+)</text>
        <dbReference type="Rhea" id="RHEA:16857"/>
        <dbReference type="Rhea" id="RHEA-COMP:11369"/>
        <dbReference type="Rhea" id="RHEA-COMP:13674"/>
        <dbReference type="ChEBI" id="CHEBI:15378"/>
        <dbReference type="ChEBI" id="CHEBI:57856"/>
        <dbReference type="ChEBI" id="CHEBI:59789"/>
        <dbReference type="ChEBI" id="CHEBI:85452"/>
        <dbReference type="ChEBI" id="CHEBI:137933"/>
        <dbReference type="EC" id="2.1.1.113"/>
    </reaction>
</comment>
<accession>A0ABM8IK68</accession>
<keyword evidence="7" id="KW-0238">DNA-binding</keyword>
<evidence type="ECO:0000256" key="7">
    <source>
        <dbReference type="ARBA" id="ARBA00023125"/>
    </source>
</evidence>
<keyword evidence="11" id="KW-1185">Reference proteome</keyword>
<sequence length="385" mass="44780">MKSNNVKILNGHQTAEARWARFGPYYAMFPLDFAFDVVRKYSKKGDYIIDPFAGRCSSVFAGGVLGRVSLGIEINPVGWLYGKVKLRPAPKHEVLSRLHEVYSKRNYFSRSIEKMPEFYRICFCDEVLKFLLAARKYLDWEENNVDATLMSIILVYLHGKIGEGLSNQMRMTKSMGMAYSVKWWKKQKLEIPPQINPYEFIVKKIDWRFEKGLPNISTNNQVIFGDSTIKLIDVANKLEASNKKISLLFTSPPYCSITDYHADQWLRIWMLGGNENPQYLKDKHKGRFVNKKDYYNLLNSVFGLCAKIMKDDATIYVRTDARQFTFDTTLEILKKHFPNHSVRIQKKPLKEDTRTQTKLFGDKSMKPGEVDIILTNKTYFPRNIL</sequence>
<evidence type="ECO:0000256" key="5">
    <source>
        <dbReference type="ARBA" id="ARBA00022691"/>
    </source>
</evidence>
<feature type="domain" description="DNA methylase N-4/N-6" evidence="9">
    <location>
        <begin position="10"/>
        <end position="76"/>
    </location>
</feature>
<evidence type="ECO:0000313" key="11">
    <source>
        <dbReference type="Proteomes" id="UP001496674"/>
    </source>
</evidence>
<dbReference type="GO" id="GO:0008168">
    <property type="term" value="F:methyltransferase activity"/>
    <property type="evidence" value="ECO:0007669"/>
    <property type="project" value="UniProtKB-KW"/>
</dbReference>